<feature type="region of interest" description="Disordered" evidence="1">
    <location>
        <begin position="1"/>
        <end position="70"/>
    </location>
</feature>
<proteinExistence type="predicted"/>
<organism evidence="2 3">
    <name type="scientific">Mytilus edulis</name>
    <name type="common">Blue mussel</name>
    <dbReference type="NCBI Taxonomy" id="6550"/>
    <lineage>
        <taxon>Eukaryota</taxon>
        <taxon>Metazoa</taxon>
        <taxon>Spiralia</taxon>
        <taxon>Lophotrochozoa</taxon>
        <taxon>Mollusca</taxon>
        <taxon>Bivalvia</taxon>
        <taxon>Autobranchia</taxon>
        <taxon>Pteriomorphia</taxon>
        <taxon>Mytilida</taxon>
        <taxon>Mytiloidea</taxon>
        <taxon>Mytilidae</taxon>
        <taxon>Mytilinae</taxon>
        <taxon>Mytilus</taxon>
    </lineage>
</organism>
<keyword evidence="3" id="KW-1185">Reference proteome</keyword>
<evidence type="ECO:0000313" key="2">
    <source>
        <dbReference type="EMBL" id="CAG2222954.1"/>
    </source>
</evidence>
<feature type="compositionally biased region" description="Polar residues" evidence="1">
    <location>
        <begin position="57"/>
        <end position="70"/>
    </location>
</feature>
<accession>A0A8S3SRJ2</accession>
<feature type="compositionally biased region" description="Basic and acidic residues" evidence="1">
    <location>
        <begin position="33"/>
        <end position="54"/>
    </location>
</feature>
<name>A0A8S3SRJ2_MYTED</name>
<protein>
    <submittedName>
        <fullName evidence="2">Uncharacterized protein</fullName>
    </submittedName>
</protein>
<reference evidence="2" key="1">
    <citation type="submission" date="2021-03" db="EMBL/GenBank/DDBJ databases">
        <authorList>
            <person name="Bekaert M."/>
        </authorList>
    </citation>
    <scope>NUCLEOTIDE SEQUENCE</scope>
</reference>
<evidence type="ECO:0000256" key="1">
    <source>
        <dbReference type="SAM" id="MobiDB-lite"/>
    </source>
</evidence>
<feature type="region of interest" description="Disordered" evidence="1">
    <location>
        <begin position="214"/>
        <end position="250"/>
    </location>
</feature>
<comment type="caution">
    <text evidence="2">The sequence shown here is derived from an EMBL/GenBank/DDBJ whole genome shotgun (WGS) entry which is preliminary data.</text>
</comment>
<feature type="compositionally biased region" description="Basic and acidic residues" evidence="1">
    <location>
        <begin position="1"/>
        <end position="25"/>
    </location>
</feature>
<gene>
    <name evidence="2" type="ORF">MEDL_36258</name>
</gene>
<dbReference type="Proteomes" id="UP000683360">
    <property type="component" value="Unassembled WGS sequence"/>
</dbReference>
<sequence length="293" mass="32528">MPPKKSDKKPVKGKDETAAKLKKTDSNSAPDGKSLKHKTEDRPKSKTGKSKQELEVTGQQMNATKQSKTDSKLQIVQLPSYNSNQIKCIAKCGFFESIIPPGISVIIDRDIVKLQGQDLKLLNVAKDETEKCMKDMTHTSTSISIIPNQADLLTQPKVVEFINEYLDIENSSVTWDIVKVLDQGTLVVYAFDKNNAEDMQIRILSCIVEGQTHSKSIKQPSNSDENKADNLTNSLGKVPNQSGPPAHQSAATNQLTNLEQCSGGINPMKESQLDKKVNKIFKHLVLKKRKRIF</sequence>
<evidence type="ECO:0000313" key="3">
    <source>
        <dbReference type="Proteomes" id="UP000683360"/>
    </source>
</evidence>
<dbReference type="EMBL" id="CAJPWZ010001770">
    <property type="protein sequence ID" value="CAG2222954.1"/>
    <property type="molecule type" value="Genomic_DNA"/>
</dbReference>
<dbReference type="AlphaFoldDB" id="A0A8S3SRJ2"/>